<keyword evidence="2" id="KW-0677">Repeat</keyword>
<feature type="non-terminal residue" evidence="5">
    <location>
        <position position="1"/>
    </location>
</feature>
<dbReference type="PANTHER" id="PTHR19229">
    <property type="entry name" value="ATP-BINDING CASSETTE TRANSPORTER SUBFAMILY A ABCA"/>
    <property type="match status" value="1"/>
</dbReference>
<dbReference type="PANTHER" id="PTHR19229:SF36">
    <property type="entry name" value="ATP-BINDING CASSETTE SUB-FAMILY A MEMBER 2"/>
    <property type="match status" value="1"/>
</dbReference>
<proteinExistence type="predicted"/>
<dbReference type="AlphaFoldDB" id="A0A9P6QW21"/>
<accession>A0A9P6QW21</accession>
<keyword evidence="6" id="KW-1185">Reference proteome</keyword>
<dbReference type="InterPro" id="IPR026082">
    <property type="entry name" value="ABCA"/>
</dbReference>
<dbReference type="Proteomes" id="UP000823405">
    <property type="component" value="Unassembled WGS sequence"/>
</dbReference>
<keyword evidence="4" id="KW-0472">Membrane</keyword>
<dbReference type="GO" id="GO:0005319">
    <property type="term" value="F:lipid transporter activity"/>
    <property type="evidence" value="ECO:0007669"/>
    <property type="project" value="TreeGrafter"/>
</dbReference>
<dbReference type="GO" id="GO:0140359">
    <property type="term" value="F:ABC-type transporter activity"/>
    <property type="evidence" value="ECO:0007669"/>
    <property type="project" value="InterPro"/>
</dbReference>
<keyword evidence="4" id="KW-1133">Transmembrane helix</keyword>
<dbReference type="OrthoDB" id="8061355at2759"/>
<evidence type="ECO:0000313" key="5">
    <source>
        <dbReference type="EMBL" id="KAG0297540.1"/>
    </source>
</evidence>
<protein>
    <submittedName>
        <fullName evidence="5">Uncharacterized protein</fullName>
    </submittedName>
</protein>
<sequence>MFGKKKPAQDISTESSGQDSSQIQTPMDPIAEKEIFEPLPEPIDFSNIKPTTRHQFRGMARRSLSYHRRQRITNIGCLVVWPVLLVVLCQVLNKSLTLVTREGLIRYCTNEADPQFGRMFSLNEGVFMPGENKVYNSPSYPREFEPSEDSYDQACVRWFGDSYPVSAPYQNATWANAALLDSYYIPSPDFGWNNQTKVSNDYSQFMWVEFMKNPALILGTTANVTRKIRSNSWPPTDPNIILFNTSRIDPANGLLGAISLRYTKGNSWDRFEGGGMEGVDVYTPGPTYRYFESRERVEEANRAWTVGNPVGYSDYRYQPFGGVHFDALDIDKAKISMTMQLGADTHSFGSSVGTPGLRQIIMVSQLSSALVRLKFKGQYIISQGIRALPFEFQWDRLKNRAATMSATFMFPFALSFLLPGFVTILVQEKEGRHRMMMAMNGLNSRAYYMTHYVEFMVMQLILTVFFVIAAVSIKNDLLWNTNPGLIALLFLLWAHVQITFSFLLASYIDAVMPSEYGVRRPWHFPISSLIKSRRSTNTSTHDIESKMVNEGSFANLSVVSDQESMEGGDADVRAERERVRTKYNPDITPLIIDNLFHCYAGKVEPALKGM</sequence>
<feature type="transmembrane region" description="Helical" evidence="4">
    <location>
        <begin position="447"/>
        <end position="473"/>
    </location>
</feature>
<evidence type="ECO:0000313" key="6">
    <source>
        <dbReference type="Proteomes" id="UP000823405"/>
    </source>
</evidence>
<keyword evidence="4" id="KW-0812">Transmembrane</keyword>
<feature type="region of interest" description="Disordered" evidence="3">
    <location>
        <begin position="1"/>
        <end position="26"/>
    </location>
</feature>
<evidence type="ECO:0000256" key="2">
    <source>
        <dbReference type="ARBA" id="ARBA00022737"/>
    </source>
</evidence>
<keyword evidence="1" id="KW-0813">Transport</keyword>
<evidence type="ECO:0000256" key="4">
    <source>
        <dbReference type="SAM" id="Phobius"/>
    </source>
</evidence>
<evidence type="ECO:0000256" key="1">
    <source>
        <dbReference type="ARBA" id="ARBA00022448"/>
    </source>
</evidence>
<reference evidence="5" key="1">
    <citation type="journal article" date="2020" name="Fungal Divers.">
        <title>Resolving the Mortierellaceae phylogeny through synthesis of multi-gene phylogenetics and phylogenomics.</title>
        <authorList>
            <person name="Vandepol N."/>
            <person name="Liber J."/>
            <person name="Desiro A."/>
            <person name="Na H."/>
            <person name="Kennedy M."/>
            <person name="Barry K."/>
            <person name="Grigoriev I.V."/>
            <person name="Miller A.N."/>
            <person name="O'Donnell K."/>
            <person name="Stajich J.E."/>
            <person name="Bonito G."/>
        </authorList>
    </citation>
    <scope>NUCLEOTIDE SEQUENCE</scope>
    <source>
        <strain evidence="5">NVP60</strain>
    </source>
</reference>
<dbReference type="EMBL" id="JAAAIN010002055">
    <property type="protein sequence ID" value="KAG0297540.1"/>
    <property type="molecule type" value="Genomic_DNA"/>
</dbReference>
<feature type="compositionally biased region" description="Polar residues" evidence="3">
    <location>
        <begin position="10"/>
        <end position="25"/>
    </location>
</feature>
<comment type="caution">
    <text evidence="5">The sequence shown here is derived from an EMBL/GenBank/DDBJ whole genome shotgun (WGS) entry which is preliminary data.</text>
</comment>
<feature type="transmembrane region" description="Helical" evidence="4">
    <location>
        <begin position="485"/>
        <end position="510"/>
    </location>
</feature>
<name>A0A9P6QW21_9FUNG</name>
<evidence type="ECO:0000256" key="3">
    <source>
        <dbReference type="SAM" id="MobiDB-lite"/>
    </source>
</evidence>
<dbReference type="GO" id="GO:0016020">
    <property type="term" value="C:membrane"/>
    <property type="evidence" value="ECO:0007669"/>
    <property type="project" value="InterPro"/>
</dbReference>
<gene>
    <name evidence="5" type="ORF">BGZ97_004271</name>
</gene>
<organism evidence="5 6">
    <name type="scientific">Linnemannia gamsii</name>
    <dbReference type="NCBI Taxonomy" id="64522"/>
    <lineage>
        <taxon>Eukaryota</taxon>
        <taxon>Fungi</taxon>
        <taxon>Fungi incertae sedis</taxon>
        <taxon>Mucoromycota</taxon>
        <taxon>Mortierellomycotina</taxon>
        <taxon>Mortierellomycetes</taxon>
        <taxon>Mortierellales</taxon>
        <taxon>Mortierellaceae</taxon>
        <taxon>Linnemannia</taxon>
    </lineage>
</organism>
<feature type="transmembrane region" description="Helical" evidence="4">
    <location>
        <begin position="408"/>
        <end position="426"/>
    </location>
</feature>